<evidence type="ECO:0000313" key="2">
    <source>
        <dbReference type="EMBL" id="GMG54890.1"/>
    </source>
</evidence>
<feature type="compositionally biased region" description="Basic residues" evidence="1">
    <location>
        <begin position="179"/>
        <end position="191"/>
    </location>
</feature>
<feature type="compositionally biased region" description="Low complexity" evidence="1">
    <location>
        <begin position="284"/>
        <end position="294"/>
    </location>
</feature>
<feature type="region of interest" description="Disordered" evidence="1">
    <location>
        <begin position="635"/>
        <end position="663"/>
    </location>
</feature>
<reference evidence="2" key="1">
    <citation type="submission" date="2023-04" db="EMBL/GenBank/DDBJ databases">
        <title>Ambrosiozyma monospora NBRC 1965.</title>
        <authorList>
            <person name="Ichikawa N."/>
            <person name="Sato H."/>
            <person name="Tonouchi N."/>
        </authorList>
    </citation>
    <scope>NUCLEOTIDE SEQUENCE</scope>
    <source>
        <strain evidence="2">NBRC 1965</strain>
    </source>
</reference>
<keyword evidence="3" id="KW-1185">Reference proteome</keyword>
<feature type="region of interest" description="Disordered" evidence="1">
    <location>
        <begin position="319"/>
        <end position="338"/>
    </location>
</feature>
<feature type="compositionally biased region" description="Polar residues" evidence="1">
    <location>
        <begin position="196"/>
        <end position="208"/>
    </location>
</feature>
<feature type="compositionally biased region" description="Low complexity" evidence="1">
    <location>
        <begin position="102"/>
        <end position="125"/>
    </location>
</feature>
<comment type="caution">
    <text evidence="2">The sequence shown here is derived from an EMBL/GenBank/DDBJ whole genome shotgun (WGS) entry which is preliminary data.</text>
</comment>
<accession>A0A9W6Z052</accession>
<feature type="region of interest" description="Disordered" evidence="1">
    <location>
        <begin position="268"/>
        <end position="301"/>
    </location>
</feature>
<feature type="compositionally biased region" description="Low complexity" evidence="1">
    <location>
        <begin position="43"/>
        <end position="61"/>
    </location>
</feature>
<evidence type="ECO:0000256" key="1">
    <source>
        <dbReference type="SAM" id="MobiDB-lite"/>
    </source>
</evidence>
<dbReference type="OrthoDB" id="8436363at2759"/>
<organism evidence="2 3">
    <name type="scientific">Ambrosiozyma monospora</name>
    <name type="common">Yeast</name>
    <name type="synonym">Endomycopsis monosporus</name>
    <dbReference type="NCBI Taxonomy" id="43982"/>
    <lineage>
        <taxon>Eukaryota</taxon>
        <taxon>Fungi</taxon>
        <taxon>Dikarya</taxon>
        <taxon>Ascomycota</taxon>
        <taxon>Saccharomycotina</taxon>
        <taxon>Pichiomycetes</taxon>
        <taxon>Pichiales</taxon>
        <taxon>Pichiaceae</taxon>
        <taxon>Ambrosiozyma</taxon>
    </lineage>
</organism>
<dbReference type="EMBL" id="BSXU01005600">
    <property type="protein sequence ID" value="GMG54890.1"/>
    <property type="molecule type" value="Genomic_DNA"/>
</dbReference>
<feature type="compositionally biased region" description="Basic and acidic residues" evidence="1">
    <location>
        <begin position="1"/>
        <end position="27"/>
    </location>
</feature>
<feature type="compositionally biased region" description="Basic and acidic residues" evidence="1">
    <location>
        <begin position="635"/>
        <end position="647"/>
    </location>
</feature>
<name>A0A9W6Z052_AMBMO</name>
<feature type="region of interest" description="Disordered" evidence="1">
    <location>
        <begin position="238"/>
        <end position="257"/>
    </location>
</feature>
<feature type="compositionally biased region" description="Polar residues" evidence="1">
    <location>
        <begin position="128"/>
        <end position="139"/>
    </location>
</feature>
<protein>
    <submittedName>
        <fullName evidence="2">Unnamed protein product</fullName>
    </submittedName>
</protein>
<proteinExistence type="predicted"/>
<sequence>MDHHHSKSHSTETQHDKLRKRLQDELHLNNMDDSDMDWFLRVSSTTPSTSTSTSTPLTTTTNAKSPPTLSTTDAFATSGHLLSQDSNGNGSRLTRSKTFDYSSMSNSSNLSKLNSSSSTGSGLDSAKLTRTSTNVNSTDFSFKKKTKKQTPVQSVDIPHSSSSSPIIPPSSPLSPSSAGKKKGGFFKKMFGRKSESQSPMSPAPNSVASKGRRVSSASIHEPIIINNSNNISINNNSNSVNSSVPTPQQRFGSPIPSISSSISNLAIKNNNNNDSDQKIDALFDSNNSNNNTSTSEEDEDGIDSQLQIYLHEIEAFNNSFSSNSTQQQKQDTSSDDISVASSTIYAPSTTSVIHYEQGVIPPHPNQPKLPSAMSLTPKYSTGRSLEIELADKKRKERLASGATAGRFGGLLHRTKSSGGTTSHAELMNEELLNNLLSSGSGNESGGSRRGSATGSGLLANNNKYYTPPPPKSQHRQPPLSSLSHIRPLKKVAFATTTFVNDPPQQIPSRNPRKGNVEIGLNGEIIIHSIDPKLKCEAGGGIVVGGSGHLKLVEAARAKAAAEAEAANAANAKNGGGSGAGDKLDGAGSSAHAHHHDSTGSGSTRVGGESAVSMNREAGSTSSLIKREDKLLAAARAHDSANTHKDSELLIGDGRGSGNSGMKIKIDKPMVRHLADSSHVETDPERYH</sequence>
<gene>
    <name evidence="2" type="ORF">Amon01_000749000</name>
</gene>
<dbReference type="Proteomes" id="UP001165063">
    <property type="component" value="Unassembled WGS sequence"/>
</dbReference>
<feature type="region of interest" description="Disordered" evidence="1">
    <location>
        <begin position="567"/>
        <end position="623"/>
    </location>
</feature>
<feature type="compositionally biased region" description="Polar residues" evidence="1">
    <location>
        <begin position="62"/>
        <end position="93"/>
    </location>
</feature>
<feature type="region of interest" description="Disordered" evidence="1">
    <location>
        <begin position="435"/>
        <end position="480"/>
    </location>
</feature>
<feature type="region of interest" description="Disordered" evidence="1">
    <location>
        <begin position="1"/>
        <end position="214"/>
    </location>
</feature>
<feature type="compositionally biased region" description="Low complexity" evidence="1">
    <location>
        <begin position="149"/>
        <end position="165"/>
    </location>
</feature>
<dbReference type="AlphaFoldDB" id="A0A9W6Z052"/>
<evidence type="ECO:0000313" key="3">
    <source>
        <dbReference type="Proteomes" id="UP001165063"/>
    </source>
</evidence>